<protein>
    <recommendedName>
        <fullName evidence="4">ABC transporter</fullName>
    </recommendedName>
</protein>
<evidence type="ECO:0000313" key="2">
    <source>
        <dbReference type="EMBL" id="OWZ11108.1"/>
    </source>
</evidence>
<feature type="compositionally biased region" description="Low complexity" evidence="1">
    <location>
        <begin position="1"/>
        <end position="10"/>
    </location>
</feature>
<sequence>MSSDSDSSDSVLAEGFGASNDVDNDQSSDYGDKNAISEPTDSAWADEGERRGGVDVRDKQSGDTGDEEDSEDVHPPKFRQKFHQMHTKTGMNRDSEFVHGFPTTFNSWEESHDAFEDYQSKTFEQVSKRSSTSVAADSSYHKSQQERWISSRKAVTLVPGVWVVYSKTLACTHGQTYEPRGKGKQTHSSVRDTKCTVRVNARVTATSSGIWLLRVTTSGTHNHDLNKFI</sequence>
<gene>
    <name evidence="2" type="ORF">PHMEG_00015923</name>
</gene>
<dbReference type="Proteomes" id="UP000198211">
    <property type="component" value="Unassembled WGS sequence"/>
</dbReference>
<evidence type="ECO:0008006" key="4">
    <source>
        <dbReference type="Google" id="ProtNLM"/>
    </source>
</evidence>
<organism evidence="2 3">
    <name type="scientific">Phytophthora megakarya</name>
    <dbReference type="NCBI Taxonomy" id="4795"/>
    <lineage>
        <taxon>Eukaryota</taxon>
        <taxon>Sar</taxon>
        <taxon>Stramenopiles</taxon>
        <taxon>Oomycota</taxon>
        <taxon>Peronosporomycetes</taxon>
        <taxon>Peronosporales</taxon>
        <taxon>Peronosporaceae</taxon>
        <taxon>Phytophthora</taxon>
    </lineage>
</organism>
<proteinExistence type="predicted"/>
<dbReference type="OrthoDB" id="127937at2759"/>
<name>A0A225W1P4_9STRA</name>
<comment type="caution">
    <text evidence="2">The sequence shown here is derived from an EMBL/GenBank/DDBJ whole genome shotgun (WGS) entry which is preliminary data.</text>
</comment>
<evidence type="ECO:0000313" key="3">
    <source>
        <dbReference type="Proteomes" id="UP000198211"/>
    </source>
</evidence>
<feature type="region of interest" description="Disordered" evidence="1">
    <location>
        <begin position="1"/>
        <end position="78"/>
    </location>
</feature>
<accession>A0A225W1P4</accession>
<dbReference type="AlphaFoldDB" id="A0A225W1P4"/>
<feature type="compositionally biased region" description="Basic and acidic residues" evidence="1">
    <location>
        <begin position="47"/>
        <end position="61"/>
    </location>
</feature>
<dbReference type="EMBL" id="NBNE01002225">
    <property type="protein sequence ID" value="OWZ11108.1"/>
    <property type="molecule type" value="Genomic_DNA"/>
</dbReference>
<reference evidence="3" key="1">
    <citation type="submission" date="2017-03" db="EMBL/GenBank/DDBJ databases">
        <title>Phytopthora megakarya and P. palmivora, two closely related causual agents of cacao black pod achieved similar genome size and gene model numbers by different mechanisms.</title>
        <authorList>
            <person name="Ali S."/>
            <person name="Shao J."/>
            <person name="Larry D.J."/>
            <person name="Kronmiller B."/>
            <person name="Shen D."/>
            <person name="Strem M.D."/>
            <person name="Melnick R.L."/>
            <person name="Guiltinan M.J."/>
            <person name="Tyler B.M."/>
            <person name="Meinhardt L.W."/>
            <person name="Bailey B.A."/>
        </authorList>
    </citation>
    <scope>NUCLEOTIDE SEQUENCE [LARGE SCALE GENOMIC DNA]</scope>
    <source>
        <strain evidence="3">zdho120</strain>
    </source>
</reference>
<keyword evidence="3" id="KW-1185">Reference proteome</keyword>
<evidence type="ECO:0000256" key="1">
    <source>
        <dbReference type="SAM" id="MobiDB-lite"/>
    </source>
</evidence>